<feature type="signal peptide" evidence="11">
    <location>
        <begin position="1"/>
        <end position="28"/>
    </location>
</feature>
<dbReference type="InParanoid" id="A0A7M7M644"/>
<keyword evidence="14" id="KW-1185">Reference proteome</keyword>
<dbReference type="FunFam" id="3.80.10.10:FF:001438">
    <property type="entry name" value="Uncharacterized protein"/>
    <property type="match status" value="1"/>
</dbReference>
<accession>A0A7M7M644</accession>
<evidence type="ECO:0000256" key="3">
    <source>
        <dbReference type="ARBA" id="ARBA00022475"/>
    </source>
</evidence>
<dbReference type="InterPro" id="IPR032675">
    <property type="entry name" value="LRR_dom_sf"/>
</dbReference>
<dbReference type="PRINTS" id="PR01537">
    <property type="entry name" value="INTRLKN1R1F"/>
</dbReference>
<dbReference type="InterPro" id="IPR001611">
    <property type="entry name" value="Leu-rich_rpt"/>
</dbReference>
<name>A0A7M7M644_VARDE</name>
<dbReference type="SMART" id="SM00255">
    <property type="entry name" value="TIR"/>
    <property type="match status" value="1"/>
</dbReference>
<dbReference type="FunFam" id="3.80.10.10:FF:001164">
    <property type="entry name" value="GH01279p"/>
    <property type="match status" value="1"/>
</dbReference>
<dbReference type="Pfam" id="PF13855">
    <property type="entry name" value="LRR_8"/>
    <property type="match status" value="5"/>
</dbReference>
<evidence type="ECO:0000256" key="8">
    <source>
        <dbReference type="ARBA" id="ARBA00022989"/>
    </source>
</evidence>
<dbReference type="GO" id="GO:0007165">
    <property type="term" value="P:signal transduction"/>
    <property type="evidence" value="ECO:0007669"/>
    <property type="project" value="InterPro"/>
</dbReference>
<protein>
    <recommendedName>
        <fullName evidence="12">TIR domain-containing protein</fullName>
    </recommendedName>
</protein>
<keyword evidence="9 10" id="KW-0472">Membrane</keyword>
<dbReference type="FunCoup" id="A0A7M7M644">
    <property type="interactions" value="1"/>
</dbReference>
<evidence type="ECO:0000313" key="13">
    <source>
        <dbReference type="EnsemblMetazoa" id="XP_022652223"/>
    </source>
</evidence>
<dbReference type="Proteomes" id="UP000594260">
    <property type="component" value="Unplaced"/>
</dbReference>
<dbReference type="EnsemblMetazoa" id="XM_022796488">
    <property type="protein sequence ID" value="XP_022652223"/>
    <property type="gene ID" value="LOC111246610"/>
</dbReference>
<dbReference type="RefSeq" id="XP_022652223.1">
    <property type="nucleotide sequence ID" value="XM_022796488.1"/>
</dbReference>
<dbReference type="PROSITE" id="PS50104">
    <property type="entry name" value="TIR"/>
    <property type="match status" value="1"/>
</dbReference>
<sequence>MSSTSVRSIRLAMLYCQFWAIIVASANTAYISPEDCSWKVMPETKDISMTCNVCTLQGGSNPTNFSLIMPRLMVKLTVKCDDDLLKGEMVNSSFKHLRHLQVLNIERCKLESLPSEAFVGLSNLKNLTIKTFNSPADNWSLRLSPASLKPLEKIECIDLSENSIEELPEELLCGMDQLRFLNLTRNRFISVASTGFSHSKGQCSLGVEVLDMTHNNLRILSEHSFVALTNLRELYLSYNQIIRVEFSAFFGLVYIKYLDLAHNQLVALPSSLFQSTPRISKLYLRNNSLSALPPGLLARLREITVLDLAHNQLSSLEWLESEAPSSLTHLDLNYNRLTRIHSNAFRSVINIQTLLLQNNLIDFIEDSTFSKLENLHALMLGFNRLKTVSADLFMGLTAIAVLHLENNRLKEIDDYAFKNNSIIQELNLSGNNLEEVPRAVSSLKRLHSLDLSENEIVDVTDAPYQGLGHLHALNLMANRIRSINRRSFYNIATVRNLNLARNRIRNIEQDTFNAISGLHFLRLDSNEIEDTNGLFNSLHDMIMLNISANRLRWFDYALIPTGLQWLDIHDNQIEALGNYFELVQNVKLRTLDASSNRLTDIDTSSIPNDIEVLFLNNNSITRIQSFAFLGKHNLTRVDLTNNLLPGVEMAMLQVSEVPTHRPLPEFAISNNPYLCDCHMDWIQKLQVPSRFSAKEIRQFPRIIDIENVKCKAGFGKSAYVQPLVSLKPSEFLCTYKRRCVPSCHCCEFESCACEIICPQNCTCYHDLSWTTNIVDCGSGKHSAVPKQLPFAATELHFDGNSIDTLTPLAFIHRDNIQVILANQSNIVVIEPRTFASLHKLRVLHLEDNQIAALRGQEFTNLSNLRELYLSNNQLKYVNNVTFAQLRSLEILHLDRNYLVMLPIWSLRRTEHLIDLRLALNPWTCSCDFTNPLAIYIRERGDTVSDIADMSCVYNETIALRLWELNVTDCHSLSKATSLARQVRFLPFGDSLLSTYILIIVPLLLAAVLVTVLTCRNQSGVGLRSRCGIRMFCHPSIEEEKLFDVFVSYSKSDEDFVAEKLASRLELGKPIYRLCLHHRDLPMTGQYLSEAIREAVESSRKTIIVISESFLKNDWCGYEFKLAHCDALHNNPQKIIIIFVGRMCHSELDFNIRTWIKHSTFLQWGEKDFWNKLRYALPKARERNPLCPDIASVGMPI</sequence>
<dbReference type="SUPFAM" id="SSF52058">
    <property type="entry name" value="L domain-like"/>
    <property type="match status" value="3"/>
</dbReference>
<dbReference type="PANTHER" id="PTHR24369:SF210">
    <property type="entry name" value="CHAOPTIN-RELATED"/>
    <property type="match status" value="1"/>
</dbReference>
<dbReference type="FunFam" id="3.40.50.10140:FF:000021">
    <property type="entry name" value="Toll receptor 13"/>
    <property type="match status" value="1"/>
</dbReference>
<evidence type="ECO:0000256" key="9">
    <source>
        <dbReference type="ARBA" id="ARBA00023136"/>
    </source>
</evidence>
<dbReference type="SMART" id="SM00369">
    <property type="entry name" value="LRR_TYP"/>
    <property type="match status" value="20"/>
</dbReference>
<feature type="chain" id="PRO_5029476285" description="TIR domain-containing protein" evidence="11">
    <location>
        <begin position="29"/>
        <end position="1196"/>
    </location>
</feature>
<keyword evidence="5 10" id="KW-0812">Transmembrane</keyword>
<dbReference type="GeneID" id="111246610"/>
<keyword evidence="6 11" id="KW-0732">Signal</keyword>
<dbReference type="Pfam" id="PF00560">
    <property type="entry name" value="LRR_1"/>
    <property type="match status" value="1"/>
</dbReference>
<comment type="similarity">
    <text evidence="2">Belongs to the Toll-like receptor family.</text>
</comment>
<evidence type="ECO:0000256" key="11">
    <source>
        <dbReference type="SAM" id="SignalP"/>
    </source>
</evidence>
<comment type="subcellular location">
    <subcellularLocation>
        <location evidence="1">Cell membrane</location>
    </subcellularLocation>
</comment>
<dbReference type="InterPro" id="IPR003591">
    <property type="entry name" value="Leu-rich_rpt_typical-subtyp"/>
</dbReference>
<dbReference type="SMART" id="SM00364">
    <property type="entry name" value="LRR_BAC"/>
    <property type="match status" value="9"/>
</dbReference>
<evidence type="ECO:0000256" key="4">
    <source>
        <dbReference type="ARBA" id="ARBA00022614"/>
    </source>
</evidence>
<feature type="transmembrane region" description="Helical" evidence="10">
    <location>
        <begin position="992"/>
        <end position="1014"/>
    </location>
</feature>
<keyword evidence="7" id="KW-0677">Repeat</keyword>
<dbReference type="SUPFAM" id="SSF52200">
    <property type="entry name" value="Toll/Interleukin receptor TIR domain"/>
    <property type="match status" value="1"/>
</dbReference>
<keyword evidence="4" id="KW-0433">Leucine-rich repeat</keyword>
<dbReference type="OrthoDB" id="6501450at2759"/>
<dbReference type="Gene3D" id="3.80.10.10">
    <property type="entry name" value="Ribonuclease Inhibitor"/>
    <property type="match status" value="6"/>
</dbReference>
<dbReference type="InterPro" id="IPR000157">
    <property type="entry name" value="TIR_dom"/>
</dbReference>
<dbReference type="InterPro" id="IPR050541">
    <property type="entry name" value="LRR_TM_domain-containing"/>
</dbReference>
<evidence type="ECO:0000313" key="14">
    <source>
        <dbReference type="Proteomes" id="UP000594260"/>
    </source>
</evidence>
<evidence type="ECO:0000256" key="5">
    <source>
        <dbReference type="ARBA" id="ARBA00022692"/>
    </source>
</evidence>
<dbReference type="OMA" id="FTTCICS"/>
<keyword evidence="3" id="KW-1003">Cell membrane</keyword>
<dbReference type="SUPFAM" id="SSF52047">
    <property type="entry name" value="RNI-like"/>
    <property type="match status" value="1"/>
</dbReference>
<proteinExistence type="inferred from homology"/>
<reference evidence="13" key="1">
    <citation type="submission" date="2021-01" db="UniProtKB">
        <authorList>
            <consortium name="EnsemblMetazoa"/>
        </authorList>
    </citation>
    <scope>IDENTIFICATION</scope>
</reference>
<dbReference type="Pfam" id="PF13676">
    <property type="entry name" value="TIR_2"/>
    <property type="match status" value="1"/>
</dbReference>
<evidence type="ECO:0000259" key="12">
    <source>
        <dbReference type="PROSITE" id="PS50104"/>
    </source>
</evidence>
<dbReference type="PROSITE" id="PS51450">
    <property type="entry name" value="LRR"/>
    <property type="match status" value="7"/>
</dbReference>
<evidence type="ECO:0000256" key="2">
    <source>
        <dbReference type="ARBA" id="ARBA00009634"/>
    </source>
</evidence>
<evidence type="ECO:0000256" key="1">
    <source>
        <dbReference type="ARBA" id="ARBA00004236"/>
    </source>
</evidence>
<organism evidence="13 14">
    <name type="scientific">Varroa destructor</name>
    <name type="common">Honeybee mite</name>
    <dbReference type="NCBI Taxonomy" id="109461"/>
    <lineage>
        <taxon>Eukaryota</taxon>
        <taxon>Metazoa</taxon>
        <taxon>Ecdysozoa</taxon>
        <taxon>Arthropoda</taxon>
        <taxon>Chelicerata</taxon>
        <taxon>Arachnida</taxon>
        <taxon>Acari</taxon>
        <taxon>Parasitiformes</taxon>
        <taxon>Mesostigmata</taxon>
        <taxon>Gamasina</taxon>
        <taxon>Dermanyssoidea</taxon>
        <taxon>Varroidae</taxon>
        <taxon>Varroa</taxon>
    </lineage>
</organism>
<keyword evidence="8 10" id="KW-1133">Transmembrane helix</keyword>
<dbReference type="PANTHER" id="PTHR24369">
    <property type="entry name" value="ANTIGEN BSP, PUTATIVE-RELATED"/>
    <property type="match status" value="1"/>
</dbReference>
<dbReference type="KEGG" id="vde:111246610"/>
<dbReference type="InterPro" id="IPR035897">
    <property type="entry name" value="Toll_tir_struct_dom_sf"/>
</dbReference>
<evidence type="ECO:0000256" key="6">
    <source>
        <dbReference type="ARBA" id="ARBA00022729"/>
    </source>
</evidence>
<evidence type="ECO:0000256" key="10">
    <source>
        <dbReference type="SAM" id="Phobius"/>
    </source>
</evidence>
<feature type="domain" description="TIR" evidence="12">
    <location>
        <begin position="1040"/>
        <end position="1176"/>
    </location>
</feature>
<dbReference type="GO" id="GO:0005886">
    <property type="term" value="C:plasma membrane"/>
    <property type="evidence" value="ECO:0007669"/>
    <property type="project" value="UniProtKB-SubCell"/>
</dbReference>
<dbReference type="AlphaFoldDB" id="A0A7M7M644"/>
<dbReference type="SMART" id="SM00365">
    <property type="entry name" value="LRR_SD22"/>
    <property type="match status" value="10"/>
</dbReference>
<dbReference type="Gene3D" id="3.40.50.10140">
    <property type="entry name" value="Toll/interleukin-1 receptor homology (TIR) domain"/>
    <property type="match status" value="1"/>
</dbReference>
<evidence type="ECO:0000256" key="7">
    <source>
        <dbReference type="ARBA" id="ARBA00022737"/>
    </source>
</evidence>